<dbReference type="Proteomes" id="UP000614714">
    <property type="component" value="Unassembled WGS sequence"/>
</dbReference>
<name>A0ABS0Y9M0_9BACT</name>
<accession>A0ABS0Y9M0</accession>
<comment type="caution">
    <text evidence="2">The sequence shown here is derived from an EMBL/GenBank/DDBJ whole genome shotgun (WGS) entry which is preliminary data.</text>
</comment>
<evidence type="ECO:0000256" key="1">
    <source>
        <dbReference type="SAM" id="MobiDB-lite"/>
    </source>
</evidence>
<feature type="compositionally biased region" description="Polar residues" evidence="1">
    <location>
        <begin position="1"/>
        <end position="11"/>
    </location>
</feature>
<sequence length="217" mass="24983">MKNGNYGSSGNDGKYGKPREHQQSHDSHKTAGPLLPPRGDYHTLLSYQKASVIYEITYRFCRRFLSRGDRTVDQMVQAARSGKQNIIEGSKAATTSKETEIKLTNVARASLEELLEDYRDFLSTRNLPAWDKDCREAQYVRKLGRSTPFSFELLREFTETRPAEVVANIVICLIHQANFLLDQQLKGLEKSFLKEGGFRERMTHARLMVREQQRKKP</sequence>
<evidence type="ECO:0000313" key="3">
    <source>
        <dbReference type="Proteomes" id="UP000614714"/>
    </source>
</evidence>
<dbReference type="Gene3D" id="1.20.1440.60">
    <property type="entry name" value="23S rRNA-intervening sequence"/>
    <property type="match status" value="1"/>
</dbReference>
<feature type="region of interest" description="Disordered" evidence="1">
    <location>
        <begin position="1"/>
        <end position="36"/>
    </location>
</feature>
<dbReference type="NCBIfam" id="TIGR04258">
    <property type="entry name" value="4helix_suffix"/>
    <property type="match status" value="1"/>
</dbReference>
<reference evidence="2 3" key="1">
    <citation type="submission" date="2020-12" db="EMBL/GenBank/DDBJ databases">
        <title>Geomonas sp. Red421, isolated from paddy soil.</title>
        <authorList>
            <person name="Xu Z."/>
            <person name="Zhang Z."/>
            <person name="Masuda Y."/>
            <person name="Itoh H."/>
            <person name="Senoo K."/>
        </authorList>
    </citation>
    <scope>NUCLEOTIDE SEQUENCE [LARGE SCALE GENOMIC DNA]</scope>
    <source>
        <strain evidence="2 3">Red421</strain>
    </source>
</reference>
<organism evidence="2 3">
    <name type="scientific">Geomonas anaerohicana</name>
    <dbReference type="NCBI Taxonomy" id="2798583"/>
    <lineage>
        <taxon>Bacteria</taxon>
        <taxon>Pseudomonadati</taxon>
        <taxon>Thermodesulfobacteriota</taxon>
        <taxon>Desulfuromonadia</taxon>
        <taxon>Geobacterales</taxon>
        <taxon>Geobacteraceae</taxon>
        <taxon>Geomonas</taxon>
    </lineage>
</organism>
<protein>
    <submittedName>
        <fullName evidence="2">Four helix bundle protein</fullName>
    </submittedName>
</protein>
<keyword evidence="3" id="KW-1185">Reference proteome</keyword>
<feature type="compositionally biased region" description="Basic and acidic residues" evidence="1">
    <location>
        <begin position="14"/>
        <end position="29"/>
    </location>
</feature>
<dbReference type="SUPFAM" id="SSF158446">
    <property type="entry name" value="IVS-encoded protein-like"/>
    <property type="match status" value="1"/>
</dbReference>
<dbReference type="NCBIfam" id="TIGR02436">
    <property type="entry name" value="four helix bundle protein"/>
    <property type="match status" value="1"/>
</dbReference>
<dbReference type="InterPro" id="IPR026354">
    <property type="entry name" value="4helix_suffix_dom"/>
</dbReference>
<proteinExistence type="predicted"/>
<gene>
    <name evidence="2" type="ORF">JFN91_02155</name>
</gene>
<dbReference type="EMBL" id="JAEMHL010000001">
    <property type="protein sequence ID" value="MBJ6749008.1"/>
    <property type="molecule type" value="Genomic_DNA"/>
</dbReference>
<dbReference type="InterPro" id="IPR036583">
    <property type="entry name" value="23S_rRNA_IVS_sf"/>
</dbReference>
<dbReference type="InterPro" id="IPR012657">
    <property type="entry name" value="23S_rRNA-intervening_sequence"/>
</dbReference>
<evidence type="ECO:0000313" key="2">
    <source>
        <dbReference type="EMBL" id="MBJ6749008.1"/>
    </source>
</evidence>